<dbReference type="Proteomes" id="UP000823775">
    <property type="component" value="Unassembled WGS sequence"/>
</dbReference>
<dbReference type="EMBL" id="JACEIK010001812">
    <property type="protein sequence ID" value="MCD7472327.1"/>
    <property type="molecule type" value="Genomic_DNA"/>
</dbReference>
<reference evidence="1 2" key="1">
    <citation type="journal article" date="2021" name="BMC Genomics">
        <title>Datura genome reveals duplications of psychoactive alkaloid biosynthetic genes and high mutation rate following tissue culture.</title>
        <authorList>
            <person name="Rajewski A."/>
            <person name="Carter-House D."/>
            <person name="Stajich J."/>
            <person name="Litt A."/>
        </authorList>
    </citation>
    <scope>NUCLEOTIDE SEQUENCE [LARGE SCALE GENOMIC DNA]</scope>
    <source>
        <strain evidence="1">AR-01</strain>
    </source>
</reference>
<evidence type="ECO:0000313" key="2">
    <source>
        <dbReference type="Proteomes" id="UP000823775"/>
    </source>
</evidence>
<evidence type="ECO:0000313" key="1">
    <source>
        <dbReference type="EMBL" id="MCD7472327.1"/>
    </source>
</evidence>
<organism evidence="1 2">
    <name type="scientific">Datura stramonium</name>
    <name type="common">Jimsonweed</name>
    <name type="synonym">Common thornapple</name>
    <dbReference type="NCBI Taxonomy" id="4076"/>
    <lineage>
        <taxon>Eukaryota</taxon>
        <taxon>Viridiplantae</taxon>
        <taxon>Streptophyta</taxon>
        <taxon>Embryophyta</taxon>
        <taxon>Tracheophyta</taxon>
        <taxon>Spermatophyta</taxon>
        <taxon>Magnoliopsida</taxon>
        <taxon>eudicotyledons</taxon>
        <taxon>Gunneridae</taxon>
        <taxon>Pentapetalae</taxon>
        <taxon>asterids</taxon>
        <taxon>lamiids</taxon>
        <taxon>Solanales</taxon>
        <taxon>Solanaceae</taxon>
        <taxon>Solanoideae</taxon>
        <taxon>Datureae</taxon>
        <taxon>Datura</taxon>
    </lineage>
</organism>
<gene>
    <name evidence="1" type="ORF">HAX54_013474</name>
</gene>
<feature type="non-terminal residue" evidence="1">
    <location>
        <position position="1"/>
    </location>
</feature>
<accession>A0ABS8TLD9</accession>
<comment type="caution">
    <text evidence="1">The sequence shown here is derived from an EMBL/GenBank/DDBJ whole genome shotgun (WGS) entry which is preliminary data.</text>
</comment>
<keyword evidence="2" id="KW-1185">Reference proteome</keyword>
<sequence>NGDDDHKLLTGRVRRNARSSKKWLQGHCCDLASQWYFADHNQRLANESPVETSLPNVLLTIGGSSAIRRSPLRLAKNLAVLPVLSG</sequence>
<protein>
    <submittedName>
        <fullName evidence="1">Uncharacterized protein</fullName>
    </submittedName>
</protein>
<proteinExistence type="predicted"/>
<name>A0ABS8TLD9_DATST</name>